<evidence type="ECO:0000259" key="1">
    <source>
        <dbReference type="Pfam" id="PF24187"/>
    </source>
</evidence>
<evidence type="ECO:0000313" key="3">
    <source>
        <dbReference type="Proteomes" id="UP001159075"/>
    </source>
</evidence>
<gene>
    <name evidence="2" type="ORF">ODY93_01295</name>
</gene>
<sequence>MKSINWNQMSELGLIEKINREILHPIGLAIARDPATGISEKVLVAPDGIFEYGEMKSTIISENEINKILDEYREVKKHC</sequence>
<dbReference type="Proteomes" id="UP001159075">
    <property type="component" value="Unassembled WGS sequence"/>
</dbReference>
<dbReference type="InterPro" id="IPR055838">
    <property type="entry name" value="DUF7415"/>
</dbReference>
<name>A0ABT6U9K8_9GAMM</name>
<protein>
    <recommendedName>
        <fullName evidence="1">DUF7415 domain-containing protein</fullName>
    </recommendedName>
</protein>
<dbReference type="Pfam" id="PF24187">
    <property type="entry name" value="DUF7415"/>
    <property type="match status" value="1"/>
</dbReference>
<reference evidence="2 3" key="1">
    <citation type="submission" date="2022-09" db="EMBL/GenBank/DDBJ databases">
        <title>The outer-membrane cytochrome OmcA is essential for infection of Shewanella oneidensis by a zebrafish-associated bacteriophage.</title>
        <authorList>
            <person name="Grenfell A.W."/>
            <person name="Intile P."/>
            <person name="Mcfarlane J."/>
            <person name="Leung D."/>
            <person name="Abdalla K."/>
            <person name="Wold M."/>
            <person name="Kees E."/>
            <person name="Gralnick J."/>
        </authorList>
    </citation>
    <scope>NUCLEOTIDE SEQUENCE [LARGE SCALE GENOMIC DNA]</scope>
    <source>
        <strain evidence="2 3">NF-5</strain>
    </source>
</reference>
<dbReference type="EMBL" id="JAOTLW010000001">
    <property type="protein sequence ID" value="MDI5830186.1"/>
    <property type="molecule type" value="Genomic_DNA"/>
</dbReference>
<accession>A0ABT6U9K8</accession>
<dbReference type="RefSeq" id="WP_282678869.1">
    <property type="nucleotide sequence ID" value="NZ_JAOTLW010000001.1"/>
</dbReference>
<proteinExistence type="predicted"/>
<comment type="caution">
    <text evidence="2">The sequence shown here is derived from an EMBL/GenBank/DDBJ whole genome shotgun (WGS) entry which is preliminary data.</text>
</comment>
<feature type="domain" description="DUF7415" evidence="1">
    <location>
        <begin position="4"/>
        <end position="45"/>
    </location>
</feature>
<evidence type="ECO:0000313" key="2">
    <source>
        <dbReference type="EMBL" id="MDI5830186.1"/>
    </source>
</evidence>
<keyword evidence="3" id="KW-1185">Reference proteome</keyword>
<organism evidence="2 3">
    <name type="scientific">Shewanella xiamenensis</name>
    <dbReference type="NCBI Taxonomy" id="332186"/>
    <lineage>
        <taxon>Bacteria</taxon>
        <taxon>Pseudomonadati</taxon>
        <taxon>Pseudomonadota</taxon>
        <taxon>Gammaproteobacteria</taxon>
        <taxon>Alteromonadales</taxon>
        <taxon>Shewanellaceae</taxon>
        <taxon>Shewanella</taxon>
    </lineage>
</organism>